<dbReference type="OrthoDB" id="9445482at2759"/>
<evidence type="ECO:0000256" key="6">
    <source>
        <dbReference type="ARBA" id="ARBA00022771"/>
    </source>
</evidence>
<dbReference type="SUPFAM" id="SSF109640">
    <property type="entry name" value="KRAB domain (Kruppel-associated box)"/>
    <property type="match status" value="2"/>
</dbReference>
<dbReference type="SMART" id="SM00355">
    <property type="entry name" value="ZnF_C2H2"/>
    <property type="match status" value="16"/>
</dbReference>
<keyword evidence="9" id="KW-0238">DNA-binding</keyword>
<dbReference type="FunFam" id="3.30.160.60:FF:003867">
    <property type="match status" value="1"/>
</dbReference>
<feature type="domain" description="C2H2-type" evidence="15">
    <location>
        <begin position="381"/>
        <end position="408"/>
    </location>
</feature>
<comment type="subcellular location">
    <subcellularLocation>
        <location evidence="2">Nucleus</location>
    </subcellularLocation>
</comment>
<feature type="compositionally biased region" description="Low complexity" evidence="14">
    <location>
        <begin position="941"/>
        <end position="955"/>
    </location>
</feature>
<dbReference type="Gene3D" id="3.30.160.60">
    <property type="entry name" value="Classic Zinc Finger"/>
    <property type="match status" value="16"/>
</dbReference>
<dbReference type="FunFam" id="3.30.160.60:FF:000006">
    <property type="entry name" value="Zinc finger protein 184 (Kruppel-like)"/>
    <property type="match status" value="1"/>
</dbReference>
<organism evidence="17 18">
    <name type="scientific">Galemys pyrenaicus</name>
    <name type="common">Iberian desman</name>
    <name type="synonym">Pyrenean desman</name>
    <dbReference type="NCBI Taxonomy" id="202257"/>
    <lineage>
        <taxon>Eukaryota</taxon>
        <taxon>Metazoa</taxon>
        <taxon>Chordata</taxon>
        <taxon>Craniata</taxon>
        <taxon>Vertebrata</taxon>
        <taxon>Euteleostomi</taxon>
        <taxon>Mammalia</taxon>
        <taxon>Eutheria</taxon>
        <taxon>Laurasiatheria</taxon>
        <taxon>Eulipotyphla</taxon>
        <taxon>Talpidae</taxon>
        <taxon>Galemys</taxon>
    </lineage>
</organism>
<dbReference type="FunFam" id="3.30.160.60:FF:002226">
    <property type="entry name" value="Zinc finger protein 764"/>
    <property type="match status" value="1"/>
</dbReference>
<dbReference type="FunFam" id="3.30.160.60:FF:003560">
    <property type="match status" value="1"/>
</dbReference>
<sequence length="1318" mass="143802">AALRLAETMAALHTTPGSPAAQMERAEDGLECDPEQEEEEETKGAEQEEEEEMPVEEEDEVVAELEADEEGGQTGQVEQVEVELEEEEDVEQVVAEQQNPPLGTQEHLSRGGDAKFPVLQEKALQATWVPAVPRDEDLEEEEEGEEEEEEEEEEQDSLTAGSQGLVTFEDVAVYFSLEEWEKLDADQRDLYKDVMQENYGILVSLGYPIPKPDLIFRLEQGEEPWVPDSPRPEEGDVVTGVYTGAWFWTDDMEDHEEEDDEDFLAEVAEEENEPPGLWSAAYGVGDVPGTWGPDDSDSAQTPEGWDPDLGGVGVLAEGSEAKSFLPSREPGANLLAPWAFPTEVAVPAGRPETTCDVCGKVFPHRSRLAKHQRYHAAVKPFGCEECGKGFVYRSHLAIHQRTHTGEKPFPCPDCGKRFVYKSHLVTHRRIHTGERPYRCAFCGAGFGRRSYLVTHQRTHTGERPYPCPHCGRSFSQSSALARHQAVHTADRPHCCPDCGQAFRLRADFQRHRRGGSCSEPGGDGPQREPGDTSEPAVGPEEAEAHAEAGPEGPSGPKTSEGDPEPGRRFLDLGNGLGQGEGPSSHPLGFHFPIHPKSWLHPDGFQILGLPDFGERLSVDGRPLSGPLGSRLALVEGAGLACDPFGGGAGGGPGGGGGGAASGLRAFGPAVGGLLAEPAPAALAEEESPWICSDCGKTFGRRAALAKHQRYHAGERPHRCADCGKSFVYGSHLARHRRTHTGERPFPCPECGARFARGSHLAAHVRGHTGEKPFVCGVCGAGFSRRAHLTAHGRAHTGERPYACGECGRRFGQSAALTRHQWAHAEEKPHRCPDCGKGFGHSSDFKRHRRTHTGEKPFRCTDCGRGFAQRSNLAKHRRGHTGERPFPCPECGKRFSQRSVLVTHQRTHTGERPYACANCGRRFSQSSHLLTHMKTHRGAGGPTAAPAPKAETPAKLAAGAAGAAGGAGERGSTLLEFAGGTSFGSEPATAFAGPSGTFRESIMPQEAQPKEPPTPPWGAGVCAPTLCSSSLGDRGFQSWRCAGQGSVSFKDVTVNFSRSEWLQLTSTQRTLYRDVMLENYSHLVSVEVRKFDDITEKSQENQDKHLWQVSLTNKRTLTNKTNRVFRKTFNLDTNPVSSRKTPCEDGSGRLSLKSVSELVSGKNHSNKNPDEINACGKAQTKKKFCDSKECGESISNKSTLDVPQEIHTGKNHSEVNEKSALIHHQKANIEEKTHESNKNEDNFSKKAYLTQPHKAQTEEKLFQCSHCKKSFGQESHLTQHQSTHAREKTCESDKSQLNPPITHTGDKSSEYKECGKAPV</sequence>
<evidence type="ECO:0000313" key="17">
    <source>
        <dbReference type="EMBL" id="KAG8523788.1"/>
    </source>
</evidence>
<dbReference type="InterPro" id="IPR013087">
    <property type="entry name" value="Znf_C2H2_type"/>
</dbReference>
<feature type="domain" description="C2H2-type" evidence="15">
    <location>
        <begin position="493"/>
        <end position="520"/>
    </location>
</feature>
<dbReference type="PROSITE" id="PS00028">
    <property type="entry name" value="ZINC_FINGER_C2H2_1"/>
    <property type="match status" value="15"/>
</dbReference>
<evidence type="ECO:0000259" key="15">
    <source>
        <dbReference type="PROSITE" id="PS50157"/>
    </source>
</evidence>
<feature type="domain" description="KRAB" evidence="16">
    <location>
        <begin position="1046"/>
        <end position="1118"/>
    </location>
</feature>
<dbReference type="Proteomes" id="UP000700334">
    <property type="component" value="Unassembled WGS sequence"/>
</dbReference>
<dbReference type="GO" id="GO:0000978">
    <property type="term" value="F:RNA polymerase II cis-regulatory region sequence-specific DNA binding"/>
    <property type="evidence" value="ECO:0007669"/>
    <property type="project" value="TreeGrafter"/>
</dbReference>
<dbReference type="FunFam" id="3.30.160.60:FF:000016">
    <property type="entry name" value="zinc finger protein 37 homolog"/>
    <property type="match status" value="1"/>
</dbReference>
<dbReference type="GO" id="GO:0005634">
    <property type="term" value="C:nucleus"/>
    <property type="evidence" value="ECO:0007669"/>
    <property type="project" value="UniProtKB-SubCell"/>
</dbReference>
<dbReference type="FunFam" id="3.30.160.60:FF:002343">
    <property type="entry name" value="Zinc finger protein 33A"/>
    <property type="match status" value="1"/>
</dbReference>
<feature type="compositionally biased region" description="Acidic residues" evidence="14">
    <location>
        <begin position="136"/>
        <end position="156"/>
    </location>
</feature>
<feature type="domain" description="C2H2-type" evidence="15">
    <location>
        <begin position="857"/>
        <end position="884"/>
    </location>
</feature>
<evidence type="ECO:0000256" key="8">
    <source>
        <dbReference type="ARBA" id="ARBA00023015"/>
    </source>
</evidence>
<feature type="domain" description="C2H2-type" evidence="15">
    <location>
        <begin position="717"/>
        <end position="744"/>
    </location>
</feature>
<feature type="region of interest" description="Disordered" evidence="14">
    <location>
        <begin position="127"/>
        <end position="163"/>
    </location>
</feature>
<evidence type="ECO:0000256" key="11">
    <source>
        <dbReference type="ARBA" id="ARBA00023242"/>
    </source>
</evidence>
<dbReference type="FunFam" id="3.30.160.60:FF:000557">
    <property type="entry name" value="zinc finger and SCAN domain-containing protein 29"/>
    <property type="match status" value="1"/>
</dbReference>
<keyword evidence="11" id="KW-0539">Nucleus</keyword>
<evidence type="ECO:0000256" key="13">
    <source>
        <dbReference type="PROSITE-ProRule" id="PRU00042"/>
    </source>
</evidence>
<feature type="domain" description="C2H2-type" evidence="15">
    <location>
        <begin position="773"/>
        <end position="800"/>
    </location>
</feature>
<evidence type="ECO:0000256" key="1">
    <source>
        <dbReference type="ARBA" id="ARBA00003767"/>
    </source>
</evidence>
<feature type="domain" description="C2H2-type" evidence="15">
    <location>
        <begin position="1261"/>
        <end position="1288"/>
    </location>
</feature>
<dbReference type="GO" id="GO:0003700">
    <property type="term" value="F:DNA-binding transcription factor activity"/>
    <property type="evidence" value="ECO:0007669"/>
    <property type="project" value="TreeGrafter"/>
</dbReference>
<feature type="domain" description="C2H2-type" evidence="15">
    <location>
        <begin position="1182"/>
        <end position="1211"/>
    </location>
</feature>
<keyword evidence="18" id="KW-1185">Reference proteome</keyword>
<evidence type="ECO:0000256" key="2">
    <source>
        <dbReference type="ARBA" id="ARBA00004123"/>
    </source>
</evidence>
<dbReference type="SMART" id="SM00349">
    <property type="entry name" value="KRAB"/>
    <property type="match status" value="2"/>
</dbReference>
<dbReference type="Gene3D" id="6.10.140.140">
    <property type="match status" value="2"/>
</dbReference>
<feature type="domain" description="C2H2-type" evidence="15">
    <location>
        <begin position="465"/>
        <end position="492"/>
    </location>
</feature>
<feature type="region of interest" description="Disordered" evidence="14">
    <location>
        <begin position="1272"/>
        <end position="1318"/>
    </location>
</feature>
<feature type="compositionally biased region" description="Basic and acidic residues" evidence="14">
    <location>
        <begin position="1303"/>
        <end position="1318"/>
    </location>
</feature>
<evidence type="ECO:0000256" key="3">
    <source>
        <dbReference type="ARBA" id="ARBA00006991"/>
    </source>
</evidence>
<feature type="non-terminal residue" evidence="17">
    <location>
        <position position="1318"/>
    </location>
</feature>
<feature type="domain" description="C2H2-type" evidence="15">
    <location>
        <begin position="801"/>
        <end position="828"/>
    </location>
</feature>
<dbReference type="PANTHER" id="PTHR24404:SF41">
    <property type="entry name" value="ZINC FINGER PROTEIN 613"/>
    <property type="match status" value="1"/>
</dbReference>
<feature type="domain" description="C2H2-type" evidence="15">
    <location>
        <begin position="913"/>
        <end position="940"/>
    </location>
</feature>
<keyword evidence="7" id="KW-0862">Zinc</keyword>
<dbReference type="CDD" id="cd07765">
    <property type="entry name" value="KRAB_A-box"/>
    <property type="match status" value="2"/>
</dbReference>
<feature type="compositionally biased region" description="Polar residues" evidence="14">
    <location>
        <begin position="1272"/>
        <end position="1281"/>
    </location>
</feature>
<comment type="similarity">
    <text evidence="3">Belongs to the krueppel C2H2-type zinc-finger protein family.</text>
</comment>
<dbReference type="PROSITE" id="PS50805">
    <property type="entry name" value="KRAB"/>
    <property type="match status" value="2"/>
</dbReference>
<feature type="domain" description="C2H2-type" evidence="15">
    <location>
        <begin position="353"/>
        <end position="380"/>
    </location>
</feature>
<feature type="compositionally biased region" description="Basic and acidic residues" evidence="14">
    <location>
        <begin position="1283"/>
        <end position="1293"/>
    </location>
</feature>
<evidence type="ECO:0000256" key="10">
    <source>
        <dbReference type="ARBA" id="ARBA00023163"/>
    </source>
</evidence>
<evidence type="ECO:0000256" key="7">
    <source>
        <dbReference type="ARBA" id="ARBA00022833"/>
    </source>
</evidence>
<reference evidence="17" key="1">
    <citation type="journal article" date="2021" name="Evol. Appl.">
        <title>The genome of the Pyrenean desman and the effects of bottlenecks and inbreeding on the genomic landscape of an endangered species.</title>
        <authorList>
            <person name="Escoda L."/>
            <person name="Castresana J."/>
        </authorList>
    </citation>
    <scope>NUCLEOTIDE SEQUENCE</scope>
    <source>
        <strain evidence="17">IBE-C5619</strain>
    </source>
</reference>
<dbReference type="FunFam" id="3.30.160.60:FF:000180">
    <property type="entry name" value="Zinc finger protein 689"/>
    <property type="match status" value="1"/>
</dbReference>
<feature type="domain" description="KRAB" evidence="16">
    <location>
        <begin position="166"/>
        <end position="237"/>
    </location>
</feature>
<feature type="domain" description="C2H2-type" evidence="15">
    <location>
        <begin position="885"/>
        <end position="912"/>
    </location>
</feature>
<dbReference type="InterPro" id="IPR001909">
    <property type="entry name" value="KRAB"/>
</dbReference>
<dbReference type="InterPro" id="IPR050589">
    <property type="entry name" value="Ikaros_C2H2-ZF"/>
</dbReference>
<feature type="domain" description="C2H2-type" evidence="15">
    <location>
        <begin position="829"/>
        <end position="856"/>
    </location>
</feature>
<accession>A0A8J6AMM6</accession>
<name>A0A8J6AMM6_GALPY</name>
<comment type="function">
    <text evidence="1">May be involved in transcriptional regulation.</text>
</comment>
<feature type="region of interest" description="Disordered" evidence="14">
    <location>
        <begin position="1"/>
        <end position="110"/>
    </location>
</feature>
<evidence type="ECO:0000256" key="5">
    <source>
        <dbReference type="ARBA" id="ARBA00022737"/>
    </source>
</evidence>
<dbReference type="InterPro" id="IPR036051">
    <property type="entry name" value="KRAB_dom_sf"/>
</dbReference>
<evidence type="ECO:0000256" key="9">
    <source>
        <dbReference type="ARBA" id="ARBA00023125"/>
    </source>
</evidence>
<keyword evidence="6 13" id="KW-0863">Zinc-finger</keyword>
<dbReference type="SUPFAM" id="SSF57667">
    <property type="entry name" value="beta-beta-alpha zinc fingers"/>
    <property type="match status" value="9"/>
</dbReference>
<dbReference type="FunFam" id="3.30.160.60:FF:000110">
    <property type="entry name" value="Zinc finger protein-like"/>
    <property type="match status" value="1"/>
</dbReference>
<dbReference type="Pfam" id="PF01352">
    <property type="entry name" value="KRAB"/>
    <property type="match status" value="2"/>
</dbReference>
<feature type="domain" description="C2H2-type" evidence="15">
    <location>
        <begin position="409"/>
        <end position="436"/>
    </location>
</feature>
<feature type="domain" description="C2H2-type" evidence="15">
    <location>
        <begin position="745"/>
        <end position="772"/>
    </location>
</feature>
<dbReference type="PANTHER" id="PTHR24404">
    <property type="entry name" value="ZINC FINGER PROTEIN"/>
    <property type="match status" value="1"/>
</dbReference>
<feature type="region of interest" description="Disordered" evidence="14">
    <location>
        <begin position="933"/>
        <end position="955"/>
    </location>
</feature>
<evidence type="ECO:0000259" key="16">
    <source>
        <dbReference type="PROSITE" id="PS50805"/>
    </source>
</evidence>
<keyword evidence="8" id="KW-0805">Transcription regulation</keyword>
<dbReference type="InterPro" id="IPR036236">
    <property type="entry name" value="Znf_C2H2_sf"/>
</dbReference>
<dbReference type="GO" id="GO:0008270">
    <property type="term" value="F:zinc ion binding"/>
    <property type="evidence" value="ECO:0007669"/>
    <property type="project" value="UniProtKB-KW"/>
</dbReference>
<evidence type="ECO:0000256" key="12">
    <source>
        <dbReference type="ARBA" id="ARBA00068123"/>
    </source>
</evidence>
<dbReference type="PROSITE" id="PS50157">
    <property type="entry name" value="ZINC_FINGER_C2H2_2"/>
    <property type="match status" value="17"/>
</dbReference>
<dbReference type="FunFam" id="3.30.160.60:FF:000478">
    <property type="entry name" value="Zinc finger protein 133"/>
    <property type="match status" value="1"/>
</dbReference>
<protein>
    <recommendedName>
        <fullName evidence="12">Zinc finger protein 316</fullName>
    </recommendedName>
</protein>
<dbReference type="FunFam" id="3.30.160.60:FF:000931">
    <property type="entry name" value="zinc finger protein 697"/>
    <property type="match status" value="1"/>
</dbReference>
<keyword evidence="5" id="KW-0677">Repeat</keyword>
<dbReference type="Pfam" id="PF00096">
    <property type="entry name" value="zf-C2H2"/>
    <property type="match status" value="15"/>
</dbReference>
<evidence type="ECO:0000313" key="18">
    <source>
        <dbReference type="Proteomes" id="UP000700334"/>
    </source>
</evidence>
<feature type="region of interest" description="Disordered" evidence="14">
    <location>
        <begin position="512"/>
        <end position="588"/>
    </location>
</feature>
<feature type="domain" description="C2H2-type" evidence="15">
    <location>
        <begin position="689"/>
        <end position="716"/>
    </location>
</feature>
<comment type="caution">
    <text evidence="17">The sequence shown here is derived from an EMBL/GenBank/DDBJ whole genome shotgun (WGS) entry which is preliminary data.</text>
</comment>
<feature type="compositionally biased region" description="Acidic residues" evidence="14">
    <location>
        <begin position="29"/>
        <end position="71"/>
    </location>
</feature>
<dbReference type="FunFam" id="3.30.160.60:FF:000322">
    <property type="entry name" value="GDNF-inducible zinc finger protein 1"/>
    <property type="match status" value="2"/>
</dbReference>
<feature type="compositionally biased region" description="Acidic residues" evidence="14">
    <location>
        <begin position="80"/>
        <end position="91"/>
    </location>
</feature>
<keyword evidence="4" id="KW-0479">Metal-binding</keyword>
<proteinExistence type="inferred from homology"/>
<dbReference type="FunFam" id="3.30.160.60:FF:000933">
    <property type="entry name" value="zinc finger protein 771"/>
    <property type="match status" value="1"/>
</dbReference>
<keyword evidence="10" id="KW-0804">Transcription</keyword>
<dbReference type="GO" id="GO:0006357">
    <property type="term" value="P:regulation of transcription by RNA polymerase II"/>
    <property type="evidence" value="ECO:0007669"/>
    <property type="project" value="TreeGrafter"/>
</dbReference>
<dbReference type="EMBL" id="JAGFMF010011401">
    <property type="protein sequence ID" value="KAG8523788.1"/>
    <property type="molecule type" value="Genomic_DNA"/>
</dbReference>
<feature type="domain" description="C2H2-type" evidence="15">
    <location>
        <begin position="437"/>
        <end position="464"/>
    </location>
</feature>
<evidence type="ECO:0000256" key="4">
    <source>
        <dbReference type="ARBA" id="ARBA00022723"/>
    </source>
</evidence>
<gene>
    <name evidence="17" type="ORF">J0S82_016638</name>
</gene>
<feature type="non-terminal residue" evidence="17">
    <location>
        <position position="1"/>
    </location>
</feature>
<evidence type="ECO:0000256" key="14">
    <source>
        <dbReference type="SAM" id="MobiDB-lite"/>
    </source>
</evidence>